<evidence type="ECO:0000313" key="2">
    <source>
        <dbReference type="Proteomes" id="UP000807306"/>
    </source>
</evidence>
<dbReference type="EMBL" id="MU157966">
    <property type="protein sequence ID" value="KAF9522021.1"/>
    <property type="molecule type" value="Genomic_DNA"/>
</dbReference>
<keyword evidence="2" id="KW-1185">Reference proteome</keyword>
<sequence length="83" mass="9259">MSQLRCVFLTYVAVHCLTLYRDVPYSPSFTLNLLSHIFIHLSLKDPISAHGLIADMAFSLAKSTDQPVPELVAATRLWSLPIC</sequence>
<name>A0A9P6E3T7_9AGAR</name>
<reference evidence="1" key="1">
    <citation type="submission" date="2020-11" db="EMBL/GenBank/DDBJ databases">
        <authorList>
            <consortium name="DOE Joint Genome Institute"/>
            <person name="Ahrendt S."/>
            <person name="Riley R."/>
            <person name="Andreopoulos W."/>
            <person name="Labutti K."/>
            <person name="Pangilinan J."/>
            <person name="Ruiz-Duenas F.J."/>
            <person name="Barrasa J.M."/>
            <person name="Sanchez-Garcia M."/>
            <person name="Camarero S."/>
            <person name="Miyauchi S."/>
            <person name="Serrano A."/>
            <person name="Linde D."/>
            <person name="Babiker R."/>
            <person name="Drula E."/>
            <person name="Ayuso-Fernandez I."/>
            <person name="Pacheco R."/>
            <person name="Padilla G."/>
            <person name="Ferreira P."/>
            <person name="Barriuso J."/>
            <person name="Kellner H."/>
            <person name="Castanera R."/>
            <person name="Alfaro M."/>
            <person name="Ramirez L."/>
            <person name="Pisabarro A.G."/>
            <person name="Kuo A."/>
            <person name="Tritt A."/>
            <person name="Lipzen A."/>
            <person name="He G."/>
            <person name="Yan M."/>
            <person name="Ng V."/>
            <person name="Cullen D."/>
            <person name="Martin F."/>
            <person name="Rosso M.-N."/>
            <person name="Henrissat B."/>
            <person name="Hibbett D."/>
            <person name="Martinez A.T."/>
            <person name="Grigoriev I.V."/>
        </authorList>
    </citation>
    <scope>NUCLEOTIDE SEQUENCE</scope>
    <source>
        <strain evidence="1">CBS 506.95</strain>
    </source>
</reference>
<accession>A0A9P6E3T7</accession>
<gene>
    <name evidence="1" type="ORF">CPB83DRAFT_900025</name>
</gene>
<dbReference type="OrthoDB" id="6109at2759"/>
<dbReference type="Proteomes" id="UP000807306">
    <property type="component" value="Unassembled WGS sequence"/>
</dbReference>
<proteinExistence type="predicted"/>
<protein>
    <submittedName>
        <fullName evidence="1">Uncharacterized protein</fullName>
    </submittedName>
</protein>
<dbReference type="AlphaFoldDB" id="A0A9P6E3T7"/>
<evidence type="ECO:0000313" key="1">
    <source>
        <dbReference type="EMBL" id="KAF9522021.1"/>
    </source>
</evidence>
<comment type="caution">
    <text evidence="1">The sequence shown here is derived from an EMBL/GenBank/DDBJ whole genome shotgun (WGS) entry which is preliminary data.</text>
</comment>
<organism evidence="1 2">
    <name type="scientific">Crepidotus variabilis</name>
    <dbReference type="NCBI Taxonomy" id="179855"/>
    <lineage>
        <taxon>Eukaryota</taxon>
        <taxon>Fungi</taxon>
        <taxon>Dikarya</taxon>
        <taxon>Basidiomycota</taxon>
        <taxon>Agaricomycotina</taxon>
        <taxon>Agaricomycetes</taxon>
        <taxon>Agaricomycetidae</taxon>
        <taxon>Agaricales</taxon>
        <taxon>Agaricineae</taxon>
        <taxon>Crepidotaceae</taxon>
        <taxon>Crepidotus</taxon>
    </lineage>
</organism>